<dbReference type="Gene3D" id="3.40.50.300">
    <property type="entry name" value="P-loop containing nucleotide triphosphate hydrolases"/>
    <property type="match status" value="1"/>
</dbReference>
<dbReference type="PANTHER" id="PTHR24221:SF423">
    <property type="entry name" value="ABC TRANSPORTER"/>
    <property type="match status" value="1"/>
</dbReference>
<dbReference type="GO" id="GO:0005886">
    <property type="term" value="C:plasma membrane"/>
    <property type="evidence" value="ECO:0007669"/>
    <property type="project" value="UniProtKB-SubCell"/>
</dbReference>
<feature type="transmembrane region" description="Helical" evidence="7">
    <location>
        <begin position="24"/>
        <end position="44"/>
    </location>
</feature>
<proteinExistence type="predicted"/>
<dbReference type="EMBL" id="WVIC01000052">
    <property type="protein sequence ID" value="NCJ08424.1"/>
    <property type="molecule type" value="Genomic_DNA"/>
</dbReference>
<dbReference type="InterPro" id="IPR003593">
    <property type="entry name" value="AAA+_ATPase"/>
</dbReference>
<dbReference type="SMART" id="SM00382">
    <property type="entry name" value="AAA"/>
    <property type="match status" value="1"/>
</dbReference>
<dbReference type="InterPro" id="IPR039421">
    <property type="entry name" value="Type_1_exporter"/>
</dbReference>
<dbReference type="PANTHER" id="PTHR24221">
    <property type="entry name" value="ATP-BINDING CASSETTE SUB-FAMILY B"/>
    <property type="match status" value="1"/>
</dbReference>
<evidence type="ECO:0000256" key="7">
    <source>
        <dbReference type="SAM" id="Phobius"/>
    </source>
</evidence>
<feature type="transmembrane region" description="Helical" evidence="7">
    <location>
        <begin position="286"/>
        <end position="305"/>
    </location>
</feature>
<dbReference type="GO" id="GO:0005524">
    <property type="term" value="F:ATP binding"/>
    <property type="evidence" value="ECO:0007669"/>
    <property type="project" value="UniProtKB-KW"/>
</dbReference>
<evidence type="ECO:0000313" key="10">
    <source>
        <dbReference type="EMBL" id="NCJ08424.1"/>
    </source>
</evidence>
<keyword evidence="5 7" id="KW-1133">Transmembrane helix</keyword>
<evidence type="ECO:0000256" key="6">
    <source>
        <dbReference type="ARBA" id="ARBA00023136"/>
    </source>
</evidence>
<dbReference type="InterPro" id="IPR011527">
    <property type="entry name" value="ABC1_TM_dom"/>
</dbReference>
<comment type="subcellular location">
    <subcellularLocation>
        <location evidence="1">Cell membrane</location>
        <topology evidence="1">Multi-pass membrane protein</topology>
    </subcellularLocation>
</comment>
<feature type="transmembrane region" description="Helical" evidence="7">
    <location>
        <begin position="56"/>
        <end position="79"/>
    </location>
</feature>
<evidence type="ECO:0000256" key="4">
    <source>
        <dbReference type="ARBA" id="ARBA00022840"/>
    </source>
</evidence>
<evidence type="ECO:0000256" key="5">
    <source>
        <dbReference type="ARBA" id="ARBA00022989"/>
    </source>
</evidence>
<evidence type="ECO:0000256" key="2">
    <source>
        <dbReference type="ARBA" id="ARBA00022692"/>
    </source>
</evidence>
<reference evidence="10" key="1">
    <citation type="submission" date="2019-12" db="EMBL/GenBank/DDBJ databases">
        <title>High-Quality draft genome sequences of three cyanobacteria isolated from the limestone walls of the Old Cathedral of Coimbra.</title>
        <authorList>
            <person name="Tiago I."/>
            <person name="Soares F."/>
            <person name="Portugal A."/>
        </authorList>
    </citation>
    <scope>NUCLEOTIDE SEQUENCE [LARGE SCALE GENOMIC DNA]</scope>
    <source>
        <strain evidence="10">C</strain>
    </source>
</reference>
<dbReference type="SUPFAM" id="SSF90123">
    <property type="entry name" value="ABC transporter transmembrane region"/>
    <property type="match status" value="1"/>
</dbReference>
<protein>
    <submittedName>
        <fullName evidence="10">ATP-binding cassette domain-containing protein</fullName>
    </submittedName>
</protein>
<dbReference type="Gene3D" id="1.20.1560.10">
    <property type="entry name" value="ABC transporter type 1, transmembrane domain"/>
    <property type="match status" value="1"/>
</dbReference>
<dbReference type="Proteomes" id="UP000607397">
    <property type="component" value="Unassembled WGS sequence"/>
</dbReference>
<accession>A0A8K2A9M7</accession>
<dbReference type="PROSITE" id="PS50929">
    <property type="entry name" value="ABC_TM1F"/>
    <property type="match status" value="1"/>
</dbReference>
<dbReference type="InterPro" id="IPR036640">
    <property type="entry name" value="ABC1_TM_sf"/>
</dbReference>
<evidence type="ECO:0000256" key="3">
    <source>
        <dbReference type="ARBA" id="ARBA00022741"/>
    </source>
</evidence>
<keyword evidence="6 7" id="KW-0472">Membrane</keyword>
<dbReference type="PROSITE" id="PS50893">
    <property type="entry name" value="ABC_TRANSPORTER_2"/>
    <property type="match status" value="1"/>
</dbReference>
<dbReference type="GO" id="GO:0140359">
    <property type="term" value="F:ABC-type transporter activity"/>
    <property type="evidence" value="ECO:0007669"/>
    <property type="project" value="InterPro"/>
</dbReference>
<feature type="transmembrane region" description="Helical" evidence="7">
    <location>
        <begin position="155"/>
        <end position="180"/>
    </location>
</feature>
<dbReference type="InterPro" id="IPR003439">
    <property type="entry name" value="ABC_transporter-like_ATP-bd"/>
</dbReference>
<comment type="caution">
    <text evidence="10">The sequence shown here is derived from an EMBL/GenBank/DDBJ whole genome shotgun (WGS) entry which is preliminary data.</text>
</comment>
<dbReference type="CDD" id="cd03228">
    <property type="entry name" value="ABCC_MRP_Like"/>
    <property type="match status" value="1"/>
</dbReference>
<dbReference type="GO" id="GO:0016887">
    <property type="term" value="F:ATP hydrolysis activity"/>
    <property type="evidence" value="ECO:0007669"/>
    <property type="project" value="InterPro"/>
</dbReference>
<dbReference type="InterPro" id="IPR027417">
    <property type="entry name" value="P-loop_NTPase"/>
</dbReference>
<gene>
    <name evidence="10" type="ORF">GS597_18305</name>
</gene>
<dbReference type="AlphaFoldDB" id="A0A8K2A9M7"/>
<evidence type="ECO:0000259" key="8">
    <source>
        <dbReference type="PROSITE" id="PS50893"/>
    </source>
</evidence>
<keyword evidence="11" id="KW-1185">Reference proteome</keyword>
<feature type="transmembrane region" description="Helical" evidence="7">
    <location>
        <begin position="244"/>
        <end position="266"/>
    </location>
</feature>
<sequence>MPSIWQYLWQMIRYAQRLYWLDTFLWLVITGFPIVPGLLIREFFDSLTQSPEGGTPWLWIGLLLAAGAGRVIAIFVGRITKTQHRFLMSALVRHNLLLGLLQRPGAELATGGINGHATSPGELLSYFREDAEQLEDTVVGTNEILAEAVFAGVSVALMLSVNATITLLVFVPLCAITALVRRAEQRLKRYRHASRQATQQVTGLLGDLFTAVQAIKVAGAETPMLAELKVRCDRRRRQVVRDQVFTALLNAGFDNIVSLGTGLVLLLAASKLGAQGQLTVGEFALFIYYLSFVTYFLGFLGGFLAQTQQCSVSVARMTSLIGTEAAQPGTSPASVPPTSQPSCLTTPYPLYLKPILGSPPPLPKPAGFPPSEPLQELRVEGLTYHYPGSDNGITNISLTLGRGSLTVITGRVGAGKTTLLRVLLGLLPSQAGAIFWNNQPVTDPANQLIPPRVAYTPQVPQFFSTTLRENLLLGLAGSDIPKRLQGAITTAVFDQDVARLPEGLDTRIGTQGVRLSGGQKQRAAAARMLVRQPELLVFDDLSSALDVNTEQRLWERLLGQESASESDQAAAPSTHRLDHPPTCLIVSHRPVVLSQADQVLVLEAGQLLTASSPR</sequence>
<feature type="domain" description="ABC transmembrane type-1" evidence="9">
    <location>
        <begin position="20"/>
        <end position="309"/>
    </location>
</feature>
<evidence type="ECO:0000256" key="1">
    <source>
        <dbReference type="ARBA" id="ARBA00004651"/>
    </source>
</evidence>
<keyword evidence="4 10" id="KW-0067">ATP-binding</keyword>
<name>A0A8K2A9M7_9CYAN</name>
<evidence type="ECO:0000313" key="11">
    <source>
        <dbReference type="Proteomes" id="UP000607397"/>
    </source>
</evidence>
<dbReference type="Pfam" id="PF00664">
    <property type="entry name" value="ABC_membrane"/>
    <property type="match status" value="1"/>
</dbReference>
<keyword evidence="2 7" id="KW-0812">Transmembrane</keyword>
<evidence type="ECO:0000259" key="9">
    <source>
        <dbReference type="PROSITE" id="PS50929"/>
    </source>
</evidence>
<keyword evidence="3" id="KW-0547">Nucleotide-binding</keyword>
<organism evidence="10 11">
    <name type="scientific">Petrachloros mirabilis ULC683</name>
    <dbReference type="NCBI Taxonomy" id="2781853"/>
    <lineage>
        <taxon>Bacteria</taxon>
        <taxon>Bacillati</taxon>
        <taxon>Cyanobacteriota</taxon>
        <taxon>Cyanophyceae</taxon>
        <taxon>Synechococcales</taxon>
        <taxon>Petrachlorosaceae</taxon>
        <taxon>Petrachloros</taxon>
        <taxon>Petrachloros mirabilis</taxon>
    </lineage>
</organism>
<dbReference type="SUPFAM" id="SSF52540">
    <property type="entry name" value="P-loop containing nucleoside triphosphate hydrolases"/>
    <property type="match status" value="1"/>
</dbReference>
<feature type="domain" description="ABC transporter" evidence="8">
    <location>
        <begin position="377"/>
        <end position="614"/>
    </location>
</feature>
<dbReference type="Pfam" id="PF00005">
    <property type="entry name" value="ABC_tran"/>
    <property type="match status" value="1"/>
</dbReference>